<keyword evidence="1" id="KW-0802">TPR repeat</keyword>
<dbReference type="RefSeq" id="XP_018016314.1">
    <property type="nucleotide sequence ID" value="XM_018160825.2"/>
</dbReference>
<dbReference type="PANTHER" id="PTHR23082:SF0">
    <property type="entry name" value="GENERAL TRANSCRIPTION FACTOR 3C POLYPEPTIDE 3"/>
    <property type="match status" value="1"/>
</dbReference>
<dbReference type="OMA" id="SSPNMKF"/>
<feature type="compositionally biased region" description="Basic and acidic residues" evidence="2">
    <location>
        <begin position="201"/>
        <end position="211"/>
    </location>
</feature>
<dbReference type="Pfam" id="PF13432">
    <property type="entry name" value="TPR_16"/>
    <property type="match status" value="1"/>
</dbReference>
<organism evidence="3 4">
    <name type="scientific">Hyalella azteca</name>
    <name type="common">Amphipod</name>
    <dbReference type="NCBI Taxonomy" id="294128"/>
    <lineage>
        <taxon>Eukaryota</taxon>
        <taxon>Metazoa</taxon>
        <taxon>Ecdysozoa</taxon>
        <taxon>Arthropoda</taxon>
        <taxon>Crustacea</taxon>
        <taxon>Multicrustacea</taxon>
        <taxon>Malacostraca</taxon>
        <taxon>Eumalacostraca</taxon>
        <taxon>Peracarida</taxon>
        <taxon>Amphipoda</taxon>
        <taxon>Senticaudata</taxon>
        <taxon>Talitrida</taxon>
        <taxon>Talitroidea</taxon>
        <taxon>Hyalellidae</taxon>
        <taxon>Hyalella</taxon>
    </lineage>
</organism>
<sequence length="956" mass="107986">MSSRMKFDPMGKRRKSTNQGKKAHALGDHKQLDQSLDEDPEAILGLEQPVAELPGVPHEALNDLPGPSFISLASGTANLVCRMNKEDPDKTNDEDLGKTDDEDLGRTDDEDIDDGEEAEDEEAEDECGDDEARLPSNLPNREELMKRLMNDSISFSELTAMMGGEETEADETASVSTATRTSVSERDGKSAAVTKPVSSAEHFEQELDMQRQQRRRRGRARGVRGRGTRLHPTLAALMGQANLCVGHSDTNEAIKMCLEIIRQFPNSHLPYETLAMIYEDQRLQNKSLQFQLMAAFLSPLPDKWVELAEYYKDQDELEQAVYCYSRAIKQSPATLSYHWSRVELLERLGNQARALRSYTYMLKFLKPDQAKGGLRLAREIAKIHFSQQNYSGARHALETAFVLYSKHVTHEHVNLLLDVLVTQKDYKGGLAVLCTYAGVKFSKLGSDGEAQEVPPSDDKPEGCVCSVGDDLPMDLRSKLAVCLVMTGAFEVAQPVVEALMKESTEVYGDLYMDVAEAFLSMKHGRSALSLLQPLLRCPHHGSAANTWRLYAEALLMADKVSNSEDAVNAYYKVVEFAPENAMARLTLAAILHEQRQTQAALLLLDQDPSERPLDCQVLYSRCGLLLECGLVDEFVENAKLLLAKHFVRVRSRDEAEVLINNKKASNKLDALRELRESKGEPAEDREPRYTDTQVPLKDQWQLFCNACRILYRSKRFSDLEALVYGALGSRLLAKKYGREVEFLCLQASMANSNSHFAFNLMRDIVVRSPQLPRAWNLLNQVISRANDFRHNRFLLRLSQKHPEILACSMLNGHNCLVAGTYKYSLAEYMKVFKRRQHDPLASLMLGLTYIHMACQKFSADKNTLVTQAWVFLNSYRELRGDCQESLYNIGRAMHQLNVLHQAIYYYELALSCPRPVQEEGQPCMDLTHEIAFSLALLYKKNSPSLARYYTQKYITV</sequence>
<dbReference type="Gene3D" id="1.25.40.10">
    <property type="entry name" value="Tetratricopeptide repeat domain"/>
    <property type="match status" value="3"/>
</dbReference>
<dbReference type="PROSITE" id="PS50005">
    <property type="entry name" value="TPR"/>
    <property type="match status" value="1"/>
</dbReference>
<evidence type="ECO:0000256" key="1">
    <source>
        <dbReference type="PROSITE-ProRule" id="PRU00339"/>
    </source>
</evidence>
<dbReference type="KEGG" id="hazt:108673048"/>
<protein>
    <submittedName>
        <fullName evidence="4">General transcription factor 3C polypeptide 3</fullName>
    </submittedName>
</protein>
<dbReference type="GeneID" id="108673048"/>
<feature type="compositionally biased region" description="Basic residues" evidence="2">
    <location>
        <begin position="212"/>
        <end position="225"/>
    </location>
</feature>
<dbReference type="InterPro" id="IPR011990">
    <property type="entry name" value="TPR-like_helical_dom_sf"/>
</dbReference>
<evidence type="ECO:0000313" key="3">
    <source>
        <dbReference type="Proteomes" id="UP000694843"/>
    </source>
</evidence>
<dbReference type="GO" id="GO:0006383">
    <property type="term" value="P:transcription by RNA polymerase III"/>
    <property type="evidence" value="ECO:0007669"/>
    <property type="project" value="InterPro"/>
</dbReference>
<evidence type="ECO:0000256" key="2">
    <source>
        <dbReference type="SAM" id="MobiDB-lite"/>
    </source>
</evidence>
<dbReference type="OrthoDB" id="151490at2759"/>
<feature type="region of interest" description="Disordered" evidence="2">
    <location>
        <begin position="165"/>
        <end position="225"/>
    </location>
</feature>
<dbReference type="SMART" id="SM00028">
    <property type="entry name" value="TPR"/>
    <property type="match status" value="5"/>
</dbReference>
<dbReference type="AlphaFoldDB" id="A0A8B7NRE3"/>
<reference evidence="4" key="1">
    <citation type="submission" date="2025-08" db="UniProtKB">
        <authorList>
            <consortium name="RefSeq"/>
        </authorList>
    </citation>
    <scope>IDENTIFICATION</scope>
    <source>
        <tissue evidence="4">Whole organism</tissue>
    </source>
</reference>
<feature type="compositionally biased region" description="Low complexity" evidence="2">
    <location>
        <begin position="172"/>
        <end position="182"/>
    </location>
</feature>
<feature type="repeat" description="TPR" evidence="1">
    <location>
        <begin position="301"/>
        <end position="334"/>
    </location>
</feature>
<accession>A0A8B7NRE3</accession>
<dbReference type="InterPro" id="IPR019734">
    <property type="entry name" value="TPR_rpt"/>
</dbReference>
<proteinExistence type="predicted"/>
<dbReference type="Proteomes" id="UP000694843">
    <property type="component" value="Unplaced"/>
</dbReference>
<feature type="region of interest" description="Disordered" evidence="2">
    <location>
        <begin position="1"/>
        <end position="71"/>
    </location>
</feature>
<gene>
    <name evidence="4" type="primary">LOC108673048</name>
</gene>
<dbReference type="PANTHER" id="PTHR23082">
    <property type="entry name" value="TRANSCRIPTION INITIATION FACTOR IIIC TFIIIC , POLYPEPTIDE 3-RELATED"/>
    <property type="match status" value="1"/>
</dbReference>
<keyword evidence="3" id="KW-1185">Reference proteome</keyword>
<feature type="compositionally biased region" description="Basic and acidic residues" evidence="2">
    <location>
        <begin position="1"/>
        <end position="11"/>
    </location>
</feature>
<evidence type="ECO:0000313" key="4">
    <source>
        <dbReference type="RefSeq" id="XP_018016314.1"/>
    </source>
</evidence>
<feature type="region of interest" description="Disordered" evidence="2">
    <location>
        <begin position="83"/>
        <end position="141"/>
    </location>
</feature>
<dbReference type="SUPFAM" id="SSF48452">
    <property type="entry name" value="TPR-like"/>
    <property type="match status" value="2"/>
</dbReference>
<dbReference type="GO" id="GO:0000127">
    <property type="term" value="C:transcription factor TFIIIC complex"/>
    <property type="evidence" value="ECO:0007669"/>
    <property type="project" value="TreeGrafter"/>
</dbReference>
<dbReference type="InterPro" id="IPR039340">
    <property type="entry name" value="Tfc4/TFIIIC-102/Sfc4"/>
</dbReference>
<feature type="compositionally biased region" description="Basic residues" evidence="2">
    <location>
        <begin position="12"/>
        <end position="24"/>
    </location>
</feature>
<feature type="compositionally biased region" description="Basic and acidic residues" evidence="2">
    <location>
        <begin position="83"/>
        <end position="107"/>
    </location>
</feature>
<name>A0A8B7NRE3_HYAAZ</name>
<feature type="compositionally biased region" description="Acidic residues" evidence="2">
    <location>
        <begin position="108"/>
        <end position="129"/>
    </location>
</feature>